<evidence type="ECO:0000313" key="8">
    <source>
        <dbReference type="EMBL" id="MBC8336726.1"/>
    </source>
</evidence>
<sequence length="454" mass="50794">MTNEKFTDKRFNLTDEKKSLAIDVLRQRLNRQLEASLEVCVRCGVCADSCHYYVSNPKPEHVPAYRAEQLRKVYRKLFDPVGKAAPGWVGAAELDQEMVDELIMTAFGSCTMCGRCVINCPMGVDTRHIVRTARAMLTAIDMTPGGLKATVNVHLEKGNNMGVNEEDYVETVEWMLEELQAELGDPSITIPFNKKNARVVYTFNPREIKYFPYLIQAAAKIFNAAGEDWTLSTESWDATNYGLFSGDDAAAAQMASNLEGAVNHLGAETLVMAECGHGYRSQRWEAENWIGHSYPFEVISFVELQAQYIKEGRLKLDPTRNQKRVTFHDPCNQARNGGIVDEPRYILRNVVTDFVEMTPHGVENYCCGGGGGMLSMTEFSNARKEAGKAKADQISATGAEIVATSCHNCLDQLDEIKRHYKLKVKIQNLSELVANAIVWPTPPEAEEEKTEEKE</sequence>
<organism evidence="8 9">
    <name type="scientific">Candidatus Desulfolinea nitratireducens</name>
    <dbReference type="NCBI Taxonomy" id="2841698"/>
    <lineage>
        <taxon>Bacteria</taxon>
        <taxon>Bacillati</taxon>
        <taxon>Chloroflexota</taxon>
        <taxon>Anaerolineae</taxon>
        <taxon>Anaerolineales</taxon>
        <taxon>Anaerolineales incertae sedis</taxon>
        <taxon>Candidatus Desulfolinea</taxon>
    </lineage>
</organism>
<dbReference type="Proteomes" id="UP000614469">
    <property type="component" value="Unassembled WGS sequence"/>
</dbReference>
<dbReference type="PROSITE" id="PS51379">
    <property type="entry name" value="4FE4S_FER_2"/>
    <property type="match status" value="2"/>
</dbReference>
<dbReference type="PROSITE" id="PS00198">
    <property type="entry name" value="4FE4S_FER_1"/>
    <property type="match status" value="1"/>
</dbReference>
<evidence type="ECO:0000259" key="7">
    <source>
        <dbReference type="PROSITE" id="PS51379"/>
    </source>
</evidence>
<feature type="domain" description="4Fe-4S ferredoxin-type" evidence="7">
    <location>
        <begin position="31"/>
        <end position="60"/>
    </location>
</feature>
<dbReference type="PANTHER" id="PTHR43551:SF1">
    <property type="entry name" value="HETERODISULFIDE REDUCTASE"/>
    <property type="match status" value="1"/>
</dbReference>
<feature type="domain" description="4Fe-4S ferredoxin-type" evidence="7">
    <location>
        <begin position="100"/>
        <end position="130"/>
    </location>
</feature>
<dbReference type="InterPro" id="IPR017896">
    <property type="entry name" value="4Fe4S_Fe-S-bd"/>
</dbReference>
<keyword evidence="5" id="KW-0408">Iron</keyword>
<dbReference type="EMBL" id="JACNJN010000187">
    <property type="protein sequence ID" value="MBC8336726.1"/>
    <property type="molecule type" value="Genomic_DNA"/>
</dbReference>
<dbReference type="InterPro" id="IPR017900">
    <property type="entry name" value="4Fe4S_Fe_S_CS"/>
</dbReference>
<dbReference type="AlphaFoldDB" id="A0A8J6NJA0"/>
<dbReference type="SUPFAM" id="SSF46548">
    <property type="entry name" value="alpha-helical ferredoxin"/>
    <property type="match status" value="1"/>
</dbReference>
<proteinExistence type="predicted"/>
<gene>
    <name evidence="8" type="ORF">H8E29_15800</name>
</gene>
<dbReference type="InterPro" id="IPR009051">
    <property type="entry name" value="Helical_ferredxn"/>
</dbReference>
<protein>
    <submittedName>
        <fullName evidence="8">(Fe-S)-binding protein</fullName>
    </submittedName>
</protein>
<dbReference type="Gene3D" id="1.10.1060.10">
    <property type="entry name" value="Alpha-helical ferredoxin"/>
    <property type="match status" value="1"/>
</dbReference>
<keyword evidence="3" id="KW-0479">Metal-binding</keyword>
<keyword evidence="4" id="KW-0249">Electron transport</keyword>
<dbReference type="Pfam" id="PF02754">
    <property type="entry name" value="CCG"/>
    <property type="match status" value="1"/>
</dbReference>
<evidence type="ECO:0000256" key="2">
    <source>
        <dbReference type="ARBA" id="ARBA00022485"/>
    </source>
</evidence>
<evidence type="ECO:0000313" key="9">
    <source>
        <dbReference type="Proteomes" id="UP000614469"/>
    </source>
</evidence>
<dbReference type="PANTHER" id="PTHR43551">
    <property type="entry name" value="FUMARATE REDUCTASE IRON-SULFUR SUBUNIT"/>
    <property type="match status" value="1"/>
</dbReference>
<keyword evidence="6" id="KW-0411">Iron-sulfur</keyword>
<evidence type="ECO:0000256" key="5">
    <source>
        <dbReference type="ARBA" id="ARBA00023004"/>
    </source>
</evidence>
<dbReference type="GO" id="GO:0046872">
    <property type="term" value="F:metal ion binding"/>
    <property type="evidence" value="ECO:0007669"/>
    <property type="project" value="UniProtKB-KW"/>
</dbReference>
<accession>A0A8J6NJA0</accession>
<dbReference type="InterPro" id="IPR004017">
    <property type="entry name" value="Cys_rich_dom"/>
</dbReference>
<dbReference type="GO" id="GO:0051539">
    <property type="term" value="F:4 iron, 4 sulfur cluster binding"/>
    <property type="evidence" value="ECO:0007669"/>
    <property type="project" value="UniProtKB-KW"/>
</dbReference>
<evidence type="ECO:0000256" key="1">
    <source>
        <dbReference type="ARBA" id="ARBA00022448"/>
    </source>
</evidence>
<dbReference type="Pfam" id="PF13183">
    <property type="entry name" value="Fer4_8"/>
    <property type="match status" value="1"/>
</dbReference>
<keyword evidence="2" id="KW-0004">4Fe-4S</keyword>
<evidence type="ECO:0000256" key="6">
    <source>
        <dbReference type="ARBA" id="ARBA00023014"/>
    </source>
</evidence>
<keyword evidence="1" id="KW-0813">Transport</keyword>
<evidence type="ECO:0000256" key="3">
    <source>
        <dbReference type="ARBA" id="ARBA00022723"/>
    </source>
</evidence>
<evidence type="ECO:0000256" key="4">
    <source>
        <dbReference type="ARBA" id="ARBA00022982"/>
    </source>
</evidence>
<comment type="caution">
    <text evidence="8">The sequence shown here is derived from an EMBL/GenBank/DDBJ whole genome shotgun (WGS) entry which is preliminary data.</text>
</comment>
<name>A0A8J6NJA0_9CHLR</name>
<reference evidence="8 9" key="1">
    <citation type="submission" date="2020-08" db="EMBL/GenBank/DDBJ databases">
        <title>Bridging the membrane lipid divide: bacteria of the FCB group superphylum have the potential to synthesize archaeal ether lipids.</title>
        <authorList>
            <person name="Villanueva L."/>
            <person name="Von Meijenfeldt F.A.B."/>
            <person name="Westbye A.B."/>
            <person name="Yadav S."/>
            <person name="Hopmans E.C."/>
            <person name="Dutilh B.E."/>
            <person name="Sinninghe Damste J.S."/>
        </authorList>
    </citation>
    <scope>NUCLEOTIDE SEQUENCE [LARGE SCALE GENOMIC DNA]</scope>
    <source>
        <strain evidence="8">NIOZ-UU36</strain>
    </source>
</reference>
<dbReference type="GO" id="GO:0016491">
    <property type="term" value="F:oxidoreductase activity"/>
    <property type="evidence" value="ECO:0007669"/>
    <property type="project" value="UniProtKB-ARBA"/>
</dbReference>